<comment type="caution">
    <text evidence="2">The sequence shown here is derived from an EMBL/GenBank/DDBJ whole genome shotgun (WGS) entry which is preliminary data.</text>
</comment>
<evidence type="ECO:0000313" key="2">
    <source>
        <dbReference type="EMBL" id="ETI85502.1"/>
    </source>
</evidence>
<evidence type="ECO:0000313" key="3">
    <source>
        <dbReference type="Proteomes" id="UP000018846"/>
    </source>
</evidence>
<evidence type="ECO:0000256" key="1">
    <source>
        <dbReference type="SAM" id="Phobius"/>
    </source>
</evidence>
<name>W1TV33_STRAP</name>
<dbReference type="Proteomes" id="UP000018846">
    <property type="component" value="Unassembled WGS sequence"/>
</dbReference>
<organism evidence="2 3">
    <name type="scientific">Streptococcus anginosus DORA_7</name>
    <dbReference type="NCBI Taxonomy" id="1403946"/>
    <lineage>
        <taxon>Bacteria</taxon>
        <taxon>Bacillati</taxon>
        <taxon>Bacillota</taxon>
        <taxon>Bacilli</taxon>
        <taxon>Lactobacillales</taxon>
        <taxon>Streptococcaceae</taxon>
        <taxon>Streptococcus</taxon>
        <taxon>Streptococcus anginosus group</taxon>
    </lineage>
</organism>
<feature type="transmembrane region" description="Helical" evidence="1">
    <location>
        <begin position="60"/>
        <end position="80"/>
    </location>
</feature>
<dbReference type="AlphaFoldDB" id="W1TV33"/>
<sequence>MVLHLIWLLPALLFLVLFYIEPRRLFNAYLLSIVLILFSAIVSGLFVIHMEQLVNRNLAMLSLLILALFIPLSVIISTIYSCETEQLHFSFMSPKIKKHELVQIS</sequence>
<keyword evidence="1" id="KW-0472">Membrane</keyword>
<proteinExistence type="predicted"/>
<dbReference type="PATRIC" id="fig|1403946.3.peg.503"/>
<reference evidence="2 3" key="1">
    <citation type="submission" date="2013-12" db="EMBL/GenBank/DDBJ databases">
        <title>A Varibaculum cambriense genome reconstructed from a premature infant gut community with otherwise low bacterial novelty that shifts toward anaerobic metabolism during the third week of life.</title>
        <authorList>
            <person name="Brown C.T."/>
            <person name="Sharon I."/>
            <person name="Thomas B.C."/>
            <person name="Castelle C.J."/>
            <person name="Morowitz M.J."/>
            <person name="Banfield J.F."/>
        </authorList>
    </citation>
    <scope>NUCLEOTIDE SEQUENCE [LARGE SCALE GENOMIC DNA]</scope>
    <source>
        <strain evidence="3">DORA_7</strain>
    </source>
</reference>
<protein>
    <submittedName>
        <fullName evidence="2">Integral membrane protein with DUF218 protein</fullName>
    </submittedName>
</protein>
<keyword evidence="1" id="KW-0812">Transmembrane</keyword>
<dbReference type="EMBL" id="AZMF01000113">
    <property type="protein sequence ID" value="ETI85502.1"/>
    <property type="molecule type" value="Genomic_DNA"/>
</dbReference>
<accession>W1TV33</accession>
<keyword evidence="1" id="KW-1133">Transmembrane helix</keyword>
<feature type="transmembrane region" description="Helical" evidence="1">
    <location>
        <begin position="28"/>
        <end position="48"/>
    </location>
</feature>
<gene>
    <name evidence="2" type="ORF">Q615_SPAC00113G0177</name>
</gene>